<dbReference type="Gene3D" id="3.40.1350.10">
    <property type="match status" value="1"/>
</dbReference>
<dbReference type="InterPro" id="IPR011856">
    <property type="entry name" value="tRNA_endonuc-like_dom_sf"/>
</dbReference>
<gene>
    <name evidence="2" type="ORF">SDC9_106951</name>
</gene>
<dbReference type="Pfam" id="PF22357">
    <property type="entry name" value="AF1548-like_C"/>
    <property type="match status" value="1"/>
</dbReference>
<reference evidence="2" key="1">
    <citation type="submission" date="2019-08" db="EMBL/GenBank/DDBJ databases">
        <authorList>
            <person name="Kucharzyk K."/>
            <person name="Murdoch R.W."/>
            <person name="Higgins S."/>
            <person name="Loffler F."/>
        </authorList>
    </citation>
    <scope>NUCLEOTIDE SEQUENCE</scope>
</reference>
<dbReference type="AlphaFoldDB" id="A0A645BEG7"/>
<dbReference type="EMBL" id="VSSQ01017631">
    <property type="protein sequence ID" value="MPM60104.1"/>
    <property type="molecule type" value="Genomic_DNA"/>
</dbReference>
<feature type="domain" description="AF1548-like C-terminal" evidence="1">
    <location>
        <begin position="76"/>
        <end position="127"/>
    </location>
</feature>
<protein>
    <recommendedName>
        <fullName evidence="1">AF1548-like C-terminal domain-containing protein</fullName>
    </recommendedName>
</protein>
<organism evidence="2">
    <name type="scientific">bioreactor metagenome</name>
    <dbReference type="NCBI Taxonomy" id="1076179"/>
    <lineage>
        <taxon>unclassified sequences</taxon>
        <taxon>metagenomes</taxon>
        <taxon>ecological metagenomes</taxon>
    </lineage>
</organism>
<sequence>MQVPLYIRSRVDDIIAKRSSQRQYDGFTFSGGIVTNTRFTADAEAYGLCAGLHLLSWDFPKGESIKDIIDRERIFPITSLTQLTAANKNALMEKGIVICRQLLGNKSALDSLGLSDKKRRKVLEELQDLCG</sequence>
<name>A0A645BEG7_9ZZZZ</name>
<evidence type="ECO:0000313" key="2">
    <source>
        <dbReference type="EMBL" id="MPM60104.1"/>
    </source>
</evidence>
<dbReference type="GO" id="GO:0003676">
    <property type="term" value="F:nucleic acid binding"/>
    <property type="evidence" value="ECO:0007669"/>
    <property type="project" value="InterPro"/>
</dbReference>
<evidence type="ECO:0000259" key="1">
    <source>
        <dbReference type="Pfam" id="PF22357"/>
    </source>
</evidence>
<dbReference type="InterPro" id="IPR054374">
    <property type="entry name" value="AF1548-like_C"/>
</dbReference>
<accession>A0A645BEG7</accession>
<comment type="caution">
    <text evidence="2">The sequence shown here is derived from an EMBL/GenBank/DDBJ whole genome shotgun (WGS) entry which is preliminary data.</text>
</comment>
<proteinExistence type="predicted"/>